<dbReference type="Gene3D" id="1.20.140.10">
    <property type="entry name" value="Butyryl-CoA Dehydrogenase, subunit A, domain 3"/>
    <property type="match status" value="1"/>
</dbReference>
<feature type="domain" description="Acyl-CoA dehydrogenase/oxidase N-terminal" evidence="10">
    <location>
        <begin position="11"/>
        <end position="139"/>
    </location>
</feature>
<name>A0ABN4N1H2_9GAMM</name>
<comment type="subunit">
    <text evidence="3">Homodimer.</text>
</comment>
<evidence type="ECO:0000256" key="2">
    <source>
        <dbReference type="ARBA" id="ARBA00009347"/>
    </source>
</evidence>
<dbReference type="PANTHER" id="PTHR48083">
    <property type="entry name" value="MEDIUM-CHAIN SPECIFIC ACYL-COA DEHYDROGENASE, MITOCHONDRIAL-RELATED"/>
    <property type="match status" value="1"/>
</dbReference>
<dbReference type="Proteomes" id="UP000076104">
    <property type="component" value="Chromosome"/>
</dbReference>
<dbReference type="Gene3D" id="2.40.110.10">
    <property type="entry name" value="Butyryl-CoA Dehydrogenase, subunit A, domain 2"/>
    <property type="match status" value="1"/>
</dbReference>
<evidence type="ECO:0000256" key="5">
    <source>
        <dbReference type="ARBA" id="ARBA00022827"/>
    </source>
</evidence>
<reference evidence="11 12" key="1">
    <citation type="submission" date="2016-03" db="EMBL/GenBank/DDBJ databases">
        <title>Genome sequencing of Psychrobacter alimentarius PAMC 27889.</title>
        <authorList>
            <person name="Lee J."/>
            <person name="Kim O.-S."/>
        </authorList>
    </citation>
    <scope>NUCLEOTIDE SEQUENCE [LARGE SCALE GENOMIC DNA]</scope>
    <source>
        <strain evidence="11 12">PAMC 27889</strain>
    </source>
</reference>
<evidence type="ECO:0000313" key="11">
    <source>
        <dbReference type="EMBL" id="AMT96761.1"/>
    </source>
</evidence>
<evidence type="ECO:0000256" key="3">
    <source>
        <dbReference type="ARBA" id="ARBA00011738"/>
    </source>
</evidence>
<evidence type="ECO:0000256" key="1">
    <source>
        <dbReference type="ARBA" id="ARBA00001974"/>
    </source>
</evidence>
<keyword evidence="12" id="KW-1185">Reference proteome</keyword>
<evidence type="ECO:0000259" key="10">
    <source>
        <dbReference type="Pfam" id="PF02771"/>
    </source>
</evidence>
<dbReference type="Pfam" id="PF02771">
    <property type="entry name" value="Acyl-CoA_dh_N"/>
    <property type="match status" value="1"/>
</dbReference>
<dbReference type="InterPro" id="IPR037069">
    <property type="entry name" value="AcylCoA_DH/ox_N_sf"/>
</dbReference>
<evidence type="ECO:0000259" key="8">
    <source>
        <dbReference type="Pfam" id="PF00441"/>
    </source>
</evidence>
<evidence type="ECO:0000259" key="9">
    <source>
        <dbReference type="Pfam" id="PF02770"/>
    </source>
</evidence>
<keyword evidence="6 7" id="KW-0560">Oxidoreductase</keyword>
<dbReference type="Pfam" id="PF02770">
    <property type="entry name" value="Acyl-CoA_dh_M"/>
    <property type="match status" value="1"/>
</dbReference>
<evidence type="ECO:0000313" key="12">
    <source>
        <dbReference type="Proteomes" id="UP000076104"/>
    </source>
</evidence>
<evidence type="ECO:0000256" key="7">
    <source>
        <dbReference type="RuleBase" id="RU362125"/>
    </source>
</evidence>
<dbReference type="InterPro" id="IPR013786">
    <property type="entry name" value="AcylCoA_DH/ox_N"/>
</dbReference>
<comment type="similarity">
    <text evidence="2 7">Belongs to the acyl-CoA dehydrogenase family.</text>
</comment>
<sequence>MSNNTLMFTATEHGQAMYKKVKAFIETQIEPIEAQFWHECHEQNPDGNWRNWQWPEQYESLRKQAREAGMWNLFLPDDTLGAGLSVTDYAPIAELTGRSLLAPYVFNCNAPDSGNMELLWRYGSEEQQEKWLTPILEGKTRSVFCMTEPDVASSDATNMQATAVVEGDEIVINGSKWWSSGLGDPAVDILIVMAYTPDDNKDRHHQHSMVLVPVKTAGVNIERMLKVFGDYDAPHGHGEVSFNNVRVPVSHFIGGAGMGFEIAQGRLGPGRIHHCMRCIGAAEKSLELAVKRGMARTAFGKPLIQLGGNFERISDARIKIDQARLLTLYAAQKMDAQGTKAALTEISAIKVVAPTVLQEVVDMAIQIHGGMGMCQDTLLPNFFAQARALRLADGPDEVHKTMIAKLELKRQGFGRSSAHKKSS</sequence>
<dbReference type="InterPro" id="IPR050741">
    <property type="entry name" value="Acyl-CoA_dehydrogenase"/>
</dbReference>
<gene>
    <name evidence="11" type="ORF">A3K91_1155</name>
</gene>
<feature type="domain" description="Acyl-CoA oxidase/dehydrogenase middle" evidence="9">
    <location>
        <begin position="144"/>
        <end position="245"/>
    </location>
</feature>
<keyword evidence="4 7" id="KW-0285">Flavoprotein</keyword>
<dbReference type="SUPFAM" id="SSF47203">
    <property type="entry name" value="Acyl-CoA dehydrogenase C-terminal domain-like"/>
    <property type="match status" value="1"/>
</dbReference>
<proteinExistence type="inferred from homology"/>
<organism evidence="11 12">
    <name type="scientific">Psychrobacter alimentarius</name>
    <dbReference type="NCBI Taxonomy" id="261164"/>
    <lineage>
        <taxon>Bacteria</taxon>
        <taxon>Pseudomonadati</taxon>
        <taxon>Pseudomonadota</taxon>
        <taxon>Gammaproteobacteria</taxon>
        <taxon>Moraxellales</taxon>
        <taxon>Moraxellaceae</taxon>
        <taxon>Psychrobacter</taxon>
    </lineage>
</organism>
<comment type="cofactor">
    <cofactor evidence="1 7">
        <name>FAD</name>
        <dbReference type="ChEBI" id="CHEBI:57692"/>
    </cofactor>
</comment>
<dbReference type="EMBL" id="CP014945">
    <property type="protein sequence ID" value="AMT96761.1"/>
    <property type="molecule type" value="Genomic_DNA"/>
</dbReference>
<protein>
    <submittedName>
        <fullName evidence="11">Acyl-CoA dehydrogenase</fullName>
    </submittedName>
</protein>
<dbReference type="InterPro" id="IPR009075">
    <property type="entry name" value="AcylCo_DH/oxidase_C"/>
</dbReference>
<keyword evidence="5 7" id="KW-0274">FAD</keyword>
<dbReference type="PANTHER" id="PTHR48083:SF13">
    <property type="entry name" value="ACYL-COA DEHYDROGENASE FAMILY MEMBER 11"/>
    <property type="match status" value="1"/>
</dbReference>
<dbReference type="Gene3D" id="1.10.540.10">
    <property type="entry name" value="Acyl-CoA dehydrogenase/oxidase, N-terminal domain"/>
    <property type="match status" value="1"/>
</dbReference>
<evidence type="ECO:0000256" key="4">
    <source>
        <dbReference type="ARBA" id="ARBA00022630"/>
    </source>
</evidence>
<feature type="domain" description="Acyl-CoA dehydrogenase/oxidase C-terminal" evidence="8">
    <location>
        <begin position="257"/>
        <end position="405"/>
    </location>
</feature>
<dbReference type="InterPro" id="IPR036250">
    <property type="entry name" value="AcylCo_DH-like_C"/>
</dbReference>
<dbReference type="InterPro" id="IPR006091">
    <property type="entry name" value="Acyl-CoA_Oxase/DH_mid-dom"/>
</dbReference>
<accession>A0ABN4N1H2</accession>
<evidence type="ECO:0000256" key="6">
    <source>
        <dbReference type="ARBA" id="ARBA00023002"/>
    </source>
</evidence>
<dbReference type="Pfam" id="PF00441">
    <property type="entry name" value="Acyl-CoA_dh_1"/>
    <property type="match status" value="1"/>
</dbReference>
<dbReference type="SUPFAM" id="SSF56645">
    <property type="entry name" value="Acyl-CoA dehydrogenase NM domain-like"/>
    <property type="match status" value="1"/>
</dbReference>
<dbReference type="InterPro" id="IPR046373">
    <property type="entry name" value="Acyl-CoA_Oxase/DH_mid-dom_sf"/>
</dbReference>
<dbReference type="InterPro" id="IPR009100">
    <property type="entry name" value="AcylCoA_DH/oxidase_NM_dom_sf"/>
</dbReference>